<comment type="caution">
    <text evidence="2">The sequence shown here is derived from an EMBL/GenBank/DDBJ whole genome shotgun (WGS) entry which is preliminary data.</text>
</comment>
<organism evidence="2 3">
    <name type="scientific">Entomortierella chlamydospora</name>
    <dbReference type="NCBI Taxonomy" id="101097"/>
    <lineage>
        <taxon>Eukaryota</taxon>
        <taxon>Fungi</taxon>
        <taxon>Fungi incertae sedis</taxon>
        <taxon>Mucoromycota</taxon>
        <taxon>Mortierellomycotina</taxon>
        <taxon>Mortierellomycetes</taxon>
        <taxon>Mortierellales</taxon>
        <taxon>Mortierellaceae</taxon>
        <taxon>Entomortierella</taxon>
    </lineage>
</organism>
<evidence type="ECO:0000313" key="2">
    <source>
        <dbReference type="EMBL" id="KAG0016836.1"/>
    </source>
</evidence>
<feature type="compositionally biased region" description="Low complexity" evidence="1">
    <location>
        <begin position="78"/>
        <end position="90"/>
    </location>
</feature>
<feature type="region of interest" description="Disordered" evidence="1">
    <location>
        <begin position="73"/>
        <end position="92"/>
    </location>
</feature>
<dbReference type="Proteomes" id="UP000703661">
    <property type="component" value="Unassembled WGS sequence"/>
</dbReference>
<evidence type="ECO:0008006" key="4">
    <source>
        <dbReference type="Google" id="ProtNLM"/>
    </source>
</evidence>
<accession>A0A9P6MY87</accession>
<keyword evidence="3" id="KW-1185">Reference proteome</keyword>
<dbReference type="SUPFAM" id="SSF81383">
    <property type="entry name" value="F-box domain"/>
    <property type="match status" value="1"/>
</dbReference>
<dbReference type="PANTHER" id="PTHR16134:SF119">
    <property type="entry name" value="AT02038P-RELATED"/>
    <property type="match status" value="1"/>
</dbReference>
<proteinExistence type="predicted"/>
<dbReference type="AlphaFoldDB" id="A0A9P6MY87"/>
<evidence type="ECO:0000313" key="3">
    <source>
        <dbReference type="Proteomes" id="UP000703661"/>
    </source>
</evidence>
<dbReference type="SUPFAM" id="SSF52047">
    <property type="entry name" value="RNI-like"/>
    <property type="match status" value="1"/>
</dbReference>
<dbReference type="InterPro" id="IPR032675">
    <property type="entry name" value="LRR_dom_sf"/>
</dbReference>
<reference evidence="2" key="1">
    <citation type="journal article" date="2020" name="Fungal Divers.">
        <title>Resolving the Mortierellaceae phylogeny through synthesis of multi-gene phylogenetics and phylogenomics.</title>
        <authorList>
            <person name="Vandepol N."/>
            <person name="Liber J."/>
            <person name="Desiro A."/>
            <person name="Na H."/>
            <person name="Kennedy M."/>
            <person name="Barry K."/>
            <person name="Grigoriev I.V."/>
            <person name="Miller A.N."/>
            <person name="O'Donnell K."/>
            <person name="Stajich J.E."/>
            <person name="Bonito G."/>
        </authorList>
    </citation>
    <scope>NUCLEOTIDE SEQUENCE</scope>
    <source>
        <strain evidence="2">NRRL 2769</strain>
    </source>
</reference>
<protein>
    <recommendedName>
        <fullName evidence="4">F-box domain-containing protein</fullName>
    </recommendedName>
</protein>
<evidence type="ECO:0000256" key="1">
    <source>
        <dbReference type="SAM" id="MobiDB-lite"/>
    </source>
</evidence>
<name>A0A9P6MY87_9FUNG</name>
<gene>
    <name evidence="2" type="ORF">BGZ80_008873</name>
</gene>
<dbReference type="Gene3D" id="3.80.10.10">
    <property type="entry name" value="Ribonuclease Inhibitor"/>
    <property type="match status" value="1"/>
</dbReference>
<dbReference type="PANTHER" id="PTHR16134">
    <property type="entry name" value="F-BOX/TPR REPEAT PROTEIN POF3"/>
    <property type="match status" value="1"/>
</dbReference>
<dbReference type="EMBL" id="JAAAID010000498">
    <property type="protein sequence ID" value="KAG0016836.1"/>
    <property type="molecule type" value="Genomic_DNA"/>
</dbReference>
<dbReference type="InterPro" id="IPR036047">
    <property type="entry name" value="F-box-like_dom_sf"/>
</dbReference>
<sequence length="572" mass="65268">MSMPGSLPQQHYDRQLKIKDALSLIGPYLYSHDIARCCLVCRFWSKYFKPLLWWNAVQRVDTQFHRQKLRAKAKTRGQNQKIHQQQGQQQPKVTMSEELFEEIFLPYFQYNFERGDLGTIQACVEFKTTSRWAVEILEASGCDTLQRLDIRRYGYHELSPMACPNLQQLRLVDIHLADQNIEEPFWFFPTSVVTPNSSPRTSSPDQFNQQPISPSDAYFKNLKRVVLIGLEGKYISAHEQVQFLRSLPALESIEFGIGGYCAVYGLPKWQPKPSTNAARIPDFQFEKVKTFDVTLKTAPQPRKLARIFGLFPPGKCTSVHFCRPQINYTDHRYVAEHTGDKFDLEWPGGLLLHKDTLRDVSIQGSELSSLEPTLLEILQNCPRLKRLEVMDRTSIALKCTVDNLSVPWVCSELEVLDVFMDCTHSNESPSGVNNNLCGIDMVTPSFLQTQRVLFERLASLPNLRKLAICRGGGDIPSVDFSLKTGLGILSTLTKLEELDVRVIGIPEGGSTLFLDDDVVYRVCENLSVEDAVWMVEHWQALKVVRGTQWNDGTTTLKNMLTEQRSDMVFDGY</sequence>